<protein>
    <submittedName>
        <fullName evidence="8">Drug resistance transporter, EmrB/QacA subfamily</fullName>
    </submittedName>
</protein>
<evidence type="ECO:0000313" key="9">
    <source>
        <dbReference type="Proteomes" id="UP000184386"/>
    </source>
</evidence>
<dbReference type="GO" id="GO:0005886">
    <property type="term" value="C:plasma membrane"/>
    <property type="evidence" value="ECO:0007669"/>
    <property type="project" value="UniProtKB-SubCell"/>
</dbReference>
<evidence type="ECO:0000256" key="5">
    <source>
        <dbReference type="ARBA" id="ARBA00023136"/>
    </source>
</evidence>
<keyword evidence="9" id="KW-1185">Reference proteome</keyword>
<dbReference type="GO" id="GO:0022857">
    <property type="term" value="F:transmembrane transporter activity"/>
    <property type="evidence" value="ECO:0007669"/>
    <property type="project" value="InterPro"/>
</dbReference>
<dbReference type="InterPro" id="IPR036259">
    <property type="entry name" value="MFS_trans_sf"/>
</dbReference>
<dbReference type="InterPro" id="IPR020846">
    <property type="entry name" value="MFS_dom"/>
</dbReference>
<accession>A0A1M6VR63</accession>
<name>A0A1M6VR63_9FIRM</name>
<feature type="transmembrane region" description="Helical" evidence="6">
    <location>
        <begin position="501"/>
        <end position="522"/>
    </location>
</feature>
<evidence type="ECO:0000313" key="8">
    <source>
        <dbReference type="EMBL" id="SHK83978.1"/>
    </source>
</evidence>
<dbReference type="InterPro" id="IPR011701">
    <property type="entry name" value="MFS"/>
</dbReference>
<feature type="transmembrane region" description="Helical" evidence="6">
    <location>
        <begin position="57"/>
        <end position="79"/>
    </location>
</feature>
<evidence type="ECO:0000256" key="1">
    <source>
        <dbReference type="ARBA" id="ARBA00004651"/>
    </source>
</evidence>
<keyword evidence="4 6" id="KW-1133">Transmembrane helix</keyword>
<dbReference type="InterPro" id="IPR005829">
    <property type="entry name" value="Sugar_transporter_CS"/>
</dbReference>
<dbReference type="PROSITE" id="PS00216">
    <property type="entry name" value="SUGAR_TRANSPORT_1"/>
    <property type="match status" value="1"/>
</dbReference>
<dbReference type="PROSITE" id="PS50850">
    <property type="entry name" value="MFS"/>
    <property type="match status" value="1"/>
</dbReference>
<feature type="transmembrane region" description="Helical" evidence="6">
    <location>
        <begin position="344"/>
        <end position="369"/>
    </location>
</feature>
<gene>
    <name evidence="8" type="ORF">SAMN02745136_03475</name>
</gene>
<dbReference type="AlphaFoldDB" id="A0A1M6VR63"/>
<reference evidence="8 9" key="1">
    <citation type="submission" date="2016-11" db="EMBL/GenBank/DDBJ databases">
        <authorList>
            <person name="Jaros S."/>
            <person name="Januszkiewicz K."/>
            <person name="Wedrychowicz H."/>
        </authorList>
    </citation>
    <scope>NUCLEOTIDE SEQUENCE [LARGE SCALE GENOMIC DNA]</scope>
    <source>
        <strain evidence="8 9">DSM 15929</strain>
    </source>
</reference>
<dbReference type="PANTHER" id="PTHR23501">
    <property type="entry name" value="MAJOR FACILITATOR SUPERFAMILY"/>
    <property type="match status" value="1"/>
</dbReference>
<dbReference type="STRING" id="1121322.SAMN02745136_03475"/>
<evidence type="ECO:0000256" key="4">
    <source>
        <dbReference type="ARBA" id="ARBA00022989"/>
    </source>
</evidence>
<feature type="transmembrane region" description="Helical" evidence="6">
    <location>
        <begin position="181"/>
        <end position="205"/>
    </location>
</feature>
<feature type="transmembrane region" description="Helical" evidence="6">
    <location>
        <begin position="118"/>
        <end position="137"/>
    </location>
</feature>
<feature type="transmembrane region" description="Helical" evidence="6">
    <location>
        <begin position="317"/>
        <end position="338"/>
    </location>
</feature>
<feature type="transmembrane region" description="Helical" evidence="6">
    <location>
        <begin position="26"/>
        <end position="45"/>
    </location>
</feature>
<sequence length="531" mass="56351">MGAIDNGIVSPAREIIQNSFNVSKSIGAWMITIYTLVYAVSMPISSKLSDIIGRKKMYMFGIIVFGIGSALCGFSNFYGNFAFLLTARVIQAIGAGGILPIATTVIGQSFPPEKRGTALGMVGAVYGVATIVGPTLGSTIIDLAGQNHWGFIFFINVPICIVTLFLSGVMEESKREAKSRLDIPGALILAAMIASLLYALTNINFFSVIESLQQQKVYPFLITFVILIPIFIIVEKRAADPVLSMKYFKNREIVTIFIIAFIVGIGMMGMVYMPQFAENTLKLKSGSGGYLVTLLAVFSGAASPLSGKLLDKKGAKLVLIIGFACTAAGTLVLGLLAAKSLTLLSVLIGIAFMGVGVGFTMGPPLNYLILGAVKEEEGATALAAMSLIRSIGVTISPGFMIGFIVDASKNIQPELMHMLQSGFAKAGGGDMLAAMSSNGANASKNLFASLQNADVTTIVSQLTDIFKKILPEEAQIYVLPALNSMASDIENTFQHILNRGYTHMFIASAIIAAIGVVVSFTLKQKPGLKIN</sequence>
<dbReference type="SUPFAM" id="SSF103473">
    <property type="entry name" value="MFS general substrate transporter"/>
    <property type="match status" value="1"/>
</dbReference>
<dbReference type="Proteomes" id="UP000184386">
    <property type="component" value="Unassembled WGS sequence"/>
</dbReference>
<keyword evidence="2" id="KW-0813">Transport</keyword>
<feature type="domain" description="Major facilitator superfamily (MFS) profile" evidence="7">
    <location>
        <begin position="1"/>
        <end position="527"/>
    </location>
</feature>
<dbReference type="Gene3D" id="1.20.1250.20">
    <property type="entry name" value="MFS general substrate transporter like domains"/>
    <property type="match status" value="2"/>
</dbReference>
<dbReference type="PANTHER" id="PTHR23501:SF190">
    <property type="entry name" value="MAJOR FACILITATOR SUPERFAMILY MFS_1"/>
    <property type="match status" value="1"/>
</dbReference>
<feature type="transmembrane region" description="Helical" evidence="6">
    <location>
        <begin position="254"/>
        <end position="275"/>
    </location>
</feature>
<feature type="transmembrane region" description="Helical" evidence="6">
    <location>
        <begin position="287"/>
        <end position="305"/>
    </location>
</feature>
<proteinExistence type="predicted"/>
<feature type="transmembrane region" description="Helical" evidence="6">
    <location>
        <begin position="381"/>
        <end position="405"/>
    </location>
</feature>
<feature type="transmembrane region" description="Helical" evidence="6">
    <location>
        <begin position="85"/>
        <end position="106"/>
    </location>
</feature>
<evidence type="ECO:0000256" key="6">
    <source>
        <dbReference type="SAM" id="Phobius"/>
    </source>
</evidence>
<keyword evidence="3 6" id="KW-0812">Transmembrane</keyword>
<dbReference type="CDD" id="cd17321">
    <property type="entry name" value="MFS_MMR_MDR_like"/>
    <property type="match status" value="1"/>
</dbReference>
<dbReference type="Pfam" id="PF07690">
    <property type="entry name" value="MFS_1"/>
    <property type="match status" value="1"/>
</dbReference>
<organism evidence="8 9">
    <name type="scientific">Anaerocolumna jejuensis DSM 15929</name>
    <dbReference type="NCBI Taxonomy" id="1121322"/>
    <lineage>
        <taxon>Bacteria</taxon>
        <taxon>Bacillati</taxon>
        <taxon>Bacillota</taxon>
        <taxon>Clostridia</taxon>
        <taxon>Lachnospirales</taxon>
        <taxon>Lachnospiraceae</taxon>
        <taxon>Anaerocolumna</taxon>
    </lineage>
</organism>
<evidence type="ECO:0000259" key="7">
    <source>
        <dbReference type="PROSITE" id="PS50850"/>
    </source>
</evidence>
<dbReference type="EMBL" id="FRAC01000018">
    <property type="protein sequence ID" value="SHK83978.1"/>
    <property type="molecule type" value="Genomic_DNA"/>
</dbReference>
<comment type="subcellular location">
    <subcellularLocation>
        <location evidence="1">Cell membrane</location>
        <topology evidence="1">Multi-pass membrane protein</topology>
    </subcellularLocation>
</comment>
<feature type="transmembrane region" description="Helical" evidence="6">
    <location>
        <begin position="217"/>
        <end position="234"/>
    </location>
</feature>
<evidence type="ECO:0000256" key="3">
    <source>
        <dbReference type="ARBA" id="ARBA00022692"/>
    </source>
</evidence>
<evidence type="ECO:0000256" key="2">
    <source>
        <dbReference type="ARBA" id="ARBA00022448"/>
    </source>
</evidence>
<keyword evidence="5 6" id="KW-0472">Membrane</keyword>
<feature type="transmembrane region" description="Helical" evidence="6">
    <location>
        <begin position="149"/>
        <end position="169"/>
    </location>
</feature>